<keyword evidence="4" id="KW-0949">S-adenosyl-L-methionine</keyword>
<keyword evidence="2 5" id="KW-0489">Methyltransferase</keyword>
<evidence type="ECO:0000256" key="4">
    <source>
        <dbReference type="ARBA" id="ARBA00022691"/>
    </source>
</evidence>
<dbReference type="FunFam" id="1.10.150.170:FF:000004">
    <property type="entry name" value="Ribosomal RNA small subunit methyltransferase H"/>
    <property type="match status" value="1"/>
</dbReference>
<dbReference type="PANTHER" id="PTHR11265">
    <property type="entry name" value="S-ADENOSYL-METHYLTRANSFERASE MRAW"/>
    <property type="match status" value="1"/>
</dbReference>
<comment type="caution">
    <text evidence="5">The sequence shown here is derived from an EMBL/GenBank/DDBJ whole genome shotgun (WGS) entry which is preliminary data.</text>
</comment>
<evidence type="ECO:0000256" key="2">
    <source>
        <dbReference type="ARBA" id="ARBA00022603"/>
    </source>
</evidence>
<dbReference type="SUPFAM" id="SSF81799">
    <property type="entry name" value="Putative methyltransferase TM0872, insert domain"/>
    <property type="match status" value="1"/>
</dbReference>
<comment type="similarity">
    <text evidence="1">Belongs to the methyltransferase superfamily. RsmH family.</text>
</comment>
<evidence type="ECO:0000256" key="1">
    <source>
        <dbReference type="ARBA" id="ARBA00010396"/>
    </source>
</evidence>
<name>A0A445G9A7_GLYSO</name>
<sequence length="303" mass="34117">MKQVIRGHPELKYLVGMDVDSLAHDIAQPRLDAVLNAGVKAITVLRNFRDVKSVLREIAELHLLGVDAILMDLGMSSMQVDDPARGFSVLGDGPLDMRMDPQASLKAEDILNSWPDSEVGRILREYGEESNWRTLQKKIVNARLHGGLQSTSDLLDLIRRVTPPMKGGRQGWIKMATRVFQALRIAVNDELKTLEDSLYSCFDCLAPGGRLAVISFHSLEDRIVKQTFLNIIKGREDVEERESLNSVLRNTSDEIKEKEAWIKQVIYGSNGTILTKRPITPSGEEEKLNRRSRSAKLRVIQKH</sequence>
<dbReference type="PIRSF" id="PIRSF004486">
    <property type="entry name" value="MraW"/>
    <property type="match status" value="1"/>
</dbReference>
<dbReference type="GO" id="GO:0071424">
    <property type="term" value="F:rRNA (cytosine-N4-)-methyltransferase activity"/>
    <property type="evidence" value="ECO:0007669"/>
    <property type="project" value="TreeGrafter"/>
</dbReference>
<organism evidence="5 6">
    <name type="scientific">Glycine soja</name>
    <name type="common">Wild soybean</name>
    <dbReference type="NCBI Taxonomy" id="3848"/>
    <lineage>
        <taxon>Eukaryota</taxon>
        <taxon>Viridiplantae</taxon>
        <taxon>Streptophyta</taxon>
        <taxon>Embryophyta</taxon>
        <taxon>Tracheophyta</taxon>
        <taxon>Spermatophyta</taxon>
        <taxon>Magnoliopsida</taxon>
        <taxon>eudicotyledons</taxon>
        <taxon>Gunneridae</taxon>
        <taxon>Pentapetalae</taxon>
        <taxon>rosids</taxon>
        <taxon>fabids</taxon>
        <taxon>Fabales</taxon>
        <taxon>Fabaceae</taxon>
        <taxon>Papilionoideae</taxon>
        <taxon>50 kb inversion clade</taxon>
        <taxon>NPAAA clade</taxon>
        <taxon>indigoferoid/millettioid clade</taxon>
        <taxon>Phaseoleae</taxon>
        <taxon>Glycine</taxon>
        <taxon>Glycine subgen. Soja</taxon>
    </lineage>
</organism>
<dbReference type="PANTHER" id="PTHR11265:SF0">
    <property type="entry name" value="12S RRNA N4-METHYLCYTIDINE METHYLTRANSFERASE"/>
    <property type="match status" value="1"/>
</dbReference>
<dbReference type="NCBIfam" id="TIGR00006">
    <property type="entry name" value="16S rRNA (cytosine(1402)-N(4))-methyltransferase RsmH"/>
    <property type="match status" value="1"/>
</dbReference>
<protein>
    <submittedName>
        <fullName evidence="5">Ribosomal RNA small subunit methyltransferase H</fullName>
    </submittedName>
</protein>
<evidence type="ECO:0000313" key="6">
    <source>
        <dbReference type="Proteomes" id="UP000289340"/>
    </source>
</evidence>
<evidence type="ECO:0000313" key="5">
    <source>
        <dbReference type="EMBL" id="RZB57756.1"/>
    </source>
</evidence>
<dbReference type="HAMAP" id="MF_01007">
    <property type="entry name" value="16SrRNA_methyltr_H"/>
    <property type="match status" value="1"/>
</dbReference>
<accession>A0A445G9A7</accession>
<dbReference type="InterPro" id="IPR002903">
    <property type="entry name" value="RsmH"/>
</dbReference>
<keyword evidence="3 5" id="KW-0808">Transferase</keyword>
<dbReference type="Gene3D" id="3.40.50.150">
    <property type="entry name" value="Vaccinia Virus protein VP39"/>
    <property type="match status" value="1"/>
</dbReference>
<dbReference type="Gramene" id="XM_028353149.1">
    <property type="protein sequence ID" value="XP_028208950.1"/>
    <property type="gene ID" value="LOC114392113"/>
</dbReference>
<dbReference type="EMBL" id="QZWG01000017">
    <property type="protein sequence ID" value="RZB57756.1"/>
    <property type="molecule type" value="Genomic_DNA"/>
</dbReference>
<dbReference type="Pfam" id="PF01795">
    <property type="entry name" value="Methyltransf_5"/>
    <property type="match status" value="1"/>
</dbReference>
<reference evidence="5 6" key="1">
    <citation type="submission" date="2018-09" db="EMBL/GenBank/DDBJ databases">
        <title>A high-quality reference genome of wild soybean provides a powerful tool to mine soybean genomes.</title>
        <authorList>
            <person name="Xie M."/>
            <person name="Chung C.Y.L."/>
            <person name="Li M.-W."/>
            <person name="Wong F.-L."/>
            <person name="Chan T.-F."/>
            <person name="Lam H.-M."/>
        </authorList>
    </citation>
    <scope>NUCLEOTIDE SEQUENCE [LARGE SCALE GENOMIC DNA]</scope>
    <source>
        <strain evidence="6">cv. W05</strain>
        <tissue evidence="5">Hypocotyl of etiolated seedlings</tissue>
    </source>
</reference>
<gene>
    <name evidence="5" type="ORF">D0Y65_046423</name>
</gene>
<keyword evidence="6" id="KW-1185">Reference proteome</keyword>
<dbReference type="Proteomes" id="UP000289340">
    <property type="component" value="Chromosome 17"/>
</dbReference>
<dbReference type="InterPro" id="IPR023397">
    <property type="entry name" value="SAM-dep_MeTrfase_MraW_recog"/>
</dbReference>
<dbReference type="AlphaFoldDB" id="A0A445G9A7"/>
<dbReference type="Gene3D" id="1.10.150.170">
    <property type="entry name" value="Putative methyltransferase TM0872, insert domain"/>
    <property type="match status" value="1"/>
</dbReference>
<dbReference type="InterPro" id="IPR029063">
    <property type="entry name" value="SAM-dependent_MTases_sf"/>
</dbReference>
<dbReference type="GO" id="GO:0070475">
    <property type="term" value="P:rRNA base methylation"/>
    <property type="evidence" value="ECO:0007669"/>
    <property type="project" value="TreeGrafter"/>
</dbReference>
<evidence type="ECO:0000256" key="3">
    <source>
        <dbReference type="ARBA" id="ARBA00022679"/>
    </source>
</evidence>
<dbReference type="SUPFAM" id="SSF53335">
    <property type="entry name" value="S-adenosyl-L-methionine-dependent methyltransferases"/>
    <property type="match status" value="1"/>
</dbReference>
<proteinExistence type="inferred from homology"/>